<evidence type="ECO:0008006" key="4">
    <source>
        <dbReference type="Google" id="ProtNLM"/>
    </source>
</evidence>
<evidence type="ECO:0000256" key="1">
    <source>
        <dbReference type="SAM" id="Phobius"/>
    </source>
</evidence>
<dbReference type="Proteomes" id="UP001240697">
    <property type="component" value="Chromosome"/>
</dbReference>
<dbReference type="EMBL" id="CP125947">
    <property type="protein sequence ID" value="WHS66887.1"/>
    <property type="molecule type" value="Genomic_DNA"/>
</dbReference>
<feature type="transmembrane region" description="Helical" evidence="1">
    <location>
        <begin position="12"/>
        <end position="33"/>
    </location>
</feature>
<keyword evidence="1" id="KW-0812">Transmembrane</keyword>
<proteinExistence type="predicted"/>
<keyword evidence="3" id="KW-1185">Reference proteome</keyword>
<reference evidence="2 3" key="1">
    <citation type="submission" date="2023-05" db="EMBL/GenBank/DDBJ databases">
        <authorList>
            <person name="Yin Y."/>
            <person name="Lu Z."/>
        </authorList>
    </citation>
    <scope>NUCLEOTIDE SEQUENCE [LARGE SCALE GENOMIC DNA]</scope>
    <source>
        <strain evidence="2 3">ZM22</strain>
    </source>
</reference>
<accession>A0ABY8SV13</accession>
<keyword evidence="1" id="KW-0472">Membrane</keyword>
<gene>
    <name evidence="2" type="ORF">QMY55_07095</name>
</gene>
<sequence length="195" mass="22229">MKGLWSPDASSAQKWLVGVFLIVMLGALVPMFSRGFVPSDTWQLQALYLSLALTALGLIWLRVLYKRGQWKPAGPWQDYGPLKRLLMIPLCLGFWLLVLWLNLAATLPKTYNLVFATEVQTESSATKKRSSGRYSCHYQLKLAEVRYMFFEFCIDEQAFDRLPDGPMPARLTARQSYFGRSIDSIALATRRAEPQ</sequence>
<name>A0ABY8SV13_9BURK</name>
<dbReference type="RefSeq" id="WP_283487962.1">
    <property type="nucleotide sequence ID" value="NZ_CP125947.1"/>
</dbReference>
<evidence type="ECO:0000313" key="2">
    <source>
        <dbReference type="EMBL" id="WHS66887.1"/>
    </source>
</evidence>
<feature type="transmembrane region" description="Helical" evidence="1">
    <location>
        <begin position="45"/>
        <end position="65"/>
    </location>
</feature>
<feature type="transmembrane region" description="Helical" evidence="1">
    <location>
        <begin position="85"/>
        <end position="103"/>
    </location>
</feature>
<protein>
    <recommendedName>
        <fullName evidence="4">DUF1109 domain-containing protein</fullName>
    </recommendedName>
</protein>
<organism evidence="2 3">
    <name type="scientific">Comamonas resistens</name>
    <dbReference type="NCBI Taxonomy" id="3046670"/>
    <lineage>
        <taxon>Bacteria</taxon>
        <taxon>Pseudomonadati</taxon>
        <taxon>Pseudomonadota</taxon>
        <taxon>Betaproteobacteria</taxon>
        <taxon>Burkholderiales</taxon>
        <taxon>Comamonadaceae</taxon>
        <taxon>Comamonas</taxon>
    </lineage>
</organism>
<evidence type="ECO:0000313" key="3">
    <source>
        <dbReference type="Proteomes" id="UP001240697"/>
    </source>
</evidence>
<keyword evidence="1" id="KW-1133">Transmembrane helix</keyword>